<dbReference type="EMBL" id="KN824283">
    <property type="protein sequence ID" value="KIM30846.1"/>
    <property type="molecule type" value="Genomic_DNA"/>
</dbReference>
<proteinExistence type="predicted"/>
<dbReference type="OrthoDB" id="3365698at2759"/>
<reference evidence="3" key="2">
    <citation type="submission" date="2015-01" db="EMBL/GenBank/DDBJ databases">
        <title>Evolutionary Origins and Diversification of the Mycorrhizal Mutualists.</title>
        <authorList>
            <consortium name="DOE Joint Genome Institute"/>
            <consortium name="Mycorrhizal Genomics Consortium"/>
            <person name="Kohler A."/>
            <person name="Kuo A."/>
            <person name="Nagy L.G."/>
            <person name="Floudas D."/>
            <person name="Copeland A."/>
            <person name="Barry K.W."/>
            <person name="Cichocki N."/>
            <person name="Veneault-Fourrey C."/>
            <person name="LaButti K."/>
            <person name="Lindquist E.A."/>
            <person name="Lipzen A."/>
            <person name="Lundell T."/>
            <person name="Morin E."/>
            <person name="Murat C."/>
            <person name="Riley R."/>
            <person name="Ohm R."/>
            <person name="Sun H."/>
            <person name="Tunlid A."/>
            <person name="Henrissat B."/>
            <person name="Grigoriev I.V."/>
            <person name="Hibbett D.S."/>
            <person name="Martin F."/>
        </authorList>
    </citation>
    <scope>NUCLEOTIDE SEQUENCE [LARGE SCALE GENOMIC DNA]</scope>
    <source>
        <strain evidence="3">MAFF 305830</strain>
    </source>
</reference>
<dbReference type="STRING" id="933852.A0A0C3BHA2"/>
<dbReference type="AlphaFoldDB" id="A0A0C3BHA2"/>
<evidence type="ECO:0008006" key="4">
    <source>
        <dbReference type="Google" id="ProtNLM"/>
    </source>
</evidence>
<reference evidence="2 3" key="1">
    <citation type="submission" date="2014-04" db="EMBL/GenBank/DDBJ databases">
        <authorList>
            <consortium name="DOE Joint Genome Institute"/>
            <person name="Kuo A."/>
            <person name="Zuccaro A."/>
            <person name="Kohler A."/>
            <person name="Nagy L.G."/>
            <person name="Floudas D."/>
            <person name="Copeland A."/>
            <person name="Barry K.W."/>
            <person name="Cichocki N."/>
            <person name="Veneault-Fourrey C."/>
            <person name="LaButti K."/>
            <person name="Lindquist E.A."/>
            <person name="Lipzen A."/>
            <person name="Lundell T."/>
            <person name="Morin E."/>
            <person name="Murat C."/>
            <person name="Sun H."/>
            <person name="Tunlid A."/>
            <person name="Henrissat B."/>
            <person name="Grigoriev I.V."/>
            <person name="Hibbett D.S."/>
            <person name="Martin F."/>
            <person name="Nordberg H.P."/>
            <person name="Cantor M.N."/>
            <person name="Hua S.X."/>
        </authorList>
    </citation>
    <scope>NUCLEOTIDE SEQUENCE [LARGE SCALE GENOMIC DNA]</scope>
    <source>
        <strain evidence="2 3">MAFF 305830</strain>
    </source>
</reference>
<evidence type="ECO:0000313" key="3">
    <source>
        <dbReference type="Proteomes" id="UP000054097"/>
    </source>
</evidence>
<protein>
    <recommendedName>
        <fullName evidence="4">F-box domain-containing protein</fullName>
    </recommendedName>
</protein>
<sequence length="512" mass="58453">MWSIPEDAAILPSERDLDLAIGAINALRKEQEELLAQAEKLRQQASDRELKIVKINAWLAPIRRVPADVLSLVFIEVCQEDWKAPKVLGIVCRHWREVLLNTPRAWACIHIGPRSTYVPLNILSLWLSRCGACKLHASFSTSTKADMAEVVCRHGANLQCLSLFHHFHCLRHDFPQLQELRLGPEKLLFGSAPELAPELTPLAEKKEGENESSTILSLKRFPKLVCLHLHSPALEVMEDIAHEALFPALRELHIHTYGSQWHRIIRNCAQSLITLAVEVSRLSEKWAIEDLMETPIELPNLQNLHYIFNAFWYLDPPKLETPNLQAYYQVGGTPMLVHPQASLASHIFLKQPQSVHWTKFSSMTHLQITDVPHRITQLLEELQVTPQLCPLLTSVKCISFWISSHEKTDAEACITQRSKITGTQIQFQYLESRTGGSHMGYSLCYTYCKCDMPAAEQRDYYGENSYHPPNEGDSEQFDSELSVEEDYGYGYDDSDYDDGYESHGYYGPFGWR</sequence>
<keyword evidence="3" id="KW-1185">Reference proteome</keyword>
<feature type="coiled-coil region" evidence="1">
    <location>
        <begin position="24"/>
        <end position="51"/>
    </location>
</feature>
<organism evidence="2 3">
    <name type="scientific">Serendipita vermifera MAFF 305830</name>
    <dbReference type="NCBI Taxonomy" id="933852"/>
    <lineage>
        <taxon>Eukaryota</taxon>
        <taxon>Fungi</taxon>
        <taxon>Dikarya</taxon>
        <taxon>Basidiomycota</taxon>
        <taxon>Agaricomycotina</taxon>
        <taxon>Agaricomycetes</taxon>
        <taxon>Sebacinales</taxon>
        <taxon>Serendipitaceae</taxon>
        <taxon>Serendipita</taxon>
    </lineage>
</organism>
<dbReference type="SUPFAM" id="SSF52047">
    <property type="entry name" value="RNI-like"/>
    <property type="match status" value="1"/>
</dbReference>
<gene>
    <name evidence="2" type="ORF">M408DRAFT_21669</name>
</gene>
<dbReference type="Proteomes" id="UP000054097">
    <property type="component" value="Unassembled WGS sequence"/>
</dbReference>
<name>A0A0C3BHA2_SERVB</name>
<evidence type="ECO:0000313" key="2">
    <source>
        <dbReference type="EMBL" id="KIM30846.1"/>
    </source>
</evidence>
<evidence type="ECO:0000256" key="1">
    <source>
        <dbReference type="SAM" id="Coils"/>
    </source>
</evidence>
<keyword evidence="1" id="KW-0175">Coiled coil</keyword>
<accession>A0A0C3BHA2</accession>
<dbReference type="HOGENOM" id="CLU_039336_0_1_1"/>